<comment type="similarity">
    <text evidence="2">Belongs to the nudC family.</text>
</comment>
<dbReference type="EMBL" id="VIIS01000623">
    <property type="protein sequence ID" value="KAF0306904.1"/>
    <property type="molecule type" value="Genomic_DNA"/>
</dbReference>
<dbReference type="InterPro" id="IPR008978">
    <property type="entry name" value="HSP20-like_chaperone"/>
</dbReference>
<reference evidence="8 9" key="1">
    <citation type="submission" date="2019-07" db="EMBL/GenBank/DDBJ databases">
        <title>Draft genome assembly of a fouling barnacle, Amphibalanus amphitrite (Darwin, 1854): The first reference genome for Thecostraca.</title>
        <authorList>
            <person name="Kim W."/>
        </authorList>
    </citation>
    <scope>NUCLEOTIDE SEQUENCE [LARGE SCALE GENOMIC DNA]</scope>
    <source>
        <strain evidence="8">SNU_AA5</strain>
        <tissue evidence="8">Soma without cirri and trophi</tissue>
    </source>
</reference>
<evidence type="ECO:0000256" key="5">
    <source>
        <dbReference type="ARBA" id="ARBA00030427"/>
    </source>
</evidence>
<dbReference type="FunFam" id="2.60.40.790:FF:000001">
    <property type="entry name" value="Nuclear migration protein nudC"/>
    <property type="match status" value="1"/>
</dbReference>
<dbReference type="PANTHER" id="PTHR12356">
    <property type="entry name" value="NUCLEAR MOVEMENT PROTEIN NUDC"/>
    <property type="match status" value="1"/>
</dbReference>
<evidence type="ECO:0000256" key="3">
    <source>
        <dbReference type="ARBA" id="ARBA00017641"/>
    </source>
</evidence>
<comment type="caution">
    <text evidence="8">The sequence shown here is derived from an EMBL/GenBank/DDBJ whole genome shotgun (WGS) entry which is preliminary data.</text>
</comment>
<organism evidence="8 9">
    <name type="scientific">Amphibalanus amphitrite</name>
    <name type="common">Striped barnacle</name>
    <name type="synonym">Balanus amphitrite</name>
    <dbReference type="NCBI Taxonomy" id="1232801"/>
    <lineage>
        <taxon>Eukaryota</taxon>
        <taxon>Metazoa</taxon>
        <taxon>Ecdysozoa</taxon>
        <taxon>Arthropoda</taxon>
        <taxon>Crustacea</taxon>
        <taxon>Multicrustacea</taxon>
        <taxon>Cirripedia</taxon>
        <taxon>Thoracica</taxon>
        <taxon>Thoracicalcarea</taxon>
        <taxon>Balanomorpha</taxon>
        <taxon>Balanoidea</taxon>
        <taxon>Balanidae</taxon>
        <taxon>Amphibalaninae</taxon>
        <taxon>Amphibalanus</taxon>
    </lineage>
</organism>
<evidence type="ECO:0000256" key="2">
    <source>
        <dbReference type="ARBA" id="ARBA00010513"/>
    </source>
</evidence>
<accession>A0A6A4WSW6</accession>
<dbReference type="InterPro" id="IPR007052">
    <property type="entry name" value="CS_dom"/>
</dbReference>
<dbReference type="Gene3D" id="2.60.40.790">
    <property type="match status" value="1"/>
</dbReference>
<evidence type="ECO:0000256" key="1">
    <source>
        <dbReference type="ARBA" id="ARBA00004496"/>
    </source>
</evidence>
<sequence>MLRVPLPIVCKSRDLIVDMQRRHLKVSLKGHPAIIDGRLDHEIKVEESTWLLEDKRSLLIHMEKVNQMEWWSRLVETDPEINTRKVQPESSKLSDLDGETRGMVEKMMYDQRQKEMGLPTSDDQKKQEVMKKFMAQHPEMDFSKCKFN</sequence>
<dbReference type="GO" id="GO:0051082">
    <property type="term" value="F:unfolded protein binding"/>
    <property type="evidence" value="ECO:0007669"/>
    <property type="project" value="TreeGrafter"/>
</dbReference>
<dbReference type="PROSITE" id="PS51203">
    <property type="entry name" value="CS"/>
    <property type="match status" value="1"/>
</dbReference>
<name>A0A6A4WSW6_AMPAM</name>
<dbReference type="GO" id="GO:0006457">
    <property type="term" value="P:protein folding"/>
    <property type="evidence" value="ECO:0007669"/>
    <property type="project" value="TreeGrafter"/>
</dbReference>
<dbReference type="Proteomes" id="UP000440578">
    <property type="component" value="Unassembled WGS sequence"/>
</dbReference>
<gene>
    <name evidence="8" type="primary">NUDC_2</name>
    <name evidence="8" type="ORF">FJT64_021676</name>
</gene>
<proteinExistence type="inferred from homology"/>
<evidence type="ECO:0000313" key="8">
    <source>
        <dbReference type="EMBL" id="KAF0306904.1"/>
    </source>
</evidence>
<dbReference type="AlphaFoldDB" id="A0A6A4WSW6"/>
<feature type="domain" description="CS" evidence="7">
    <location>
        <begin position="1"/>
        <end position="75"/>
    </location>
</feature>
<comment type="subcellular location">
    <subcellularLocation>
        <location evidence="1">Cytoplasm</location>
    </subcellularLocation>
</comment>
<keyword evidence="9" id="KW-1185">Reference proteome</keyword>
<dbReference type="PANTHER" id="PTHR12356:SF3">
    <property type="entry name" value="NUCLEAR MIGRATION PROTEIN NUDC"/>
    <property type="match status" value="1"/>
</dbReference>
<evidence type="ECO:0000256" key="4">
    <source>
        <dbReference type="ARBA" id="ARBA00022490"/>
    </source>
</evidence>
<evidence type="ECO:0000256" key="6">
    <source>
        <dbReference type="SAM" id="MobiDB-lite"/>
    </source>
</evidence>
<dbReference type="SUPFAM" id="SSF49764">
    <property type="entry name" value="HSP20-like chaperones"/>
    <property type="match status" value="1"/>
</dbReference>
<evidence type="ECO:0000313" key="9">
    <source>
        <dbReference type="Proteomes" id="UP000440578"/>
    </source>
</evidence>
<dbReference type="OrthoDB" id="416217at2759"/>
<keyword evidence="4" id="KW-0963">Cytoplasm</keyword>
<dbReference type="GO" id="GO:0005737">
    <property type="term" value="C:cytoplasm"/>
    <property type="evidence" value="ECO:0007669"/>
    <property type="project" value="UniProtKB-SubCell"/>
</dbReference>
<dbReference type="InterPro" id="IPR037898">
    <property type="entry name" value="NudC_fam"/>
</dbReference>
<evidence type="ECO:0000259" key="7">
    <source>
        <dbReference type="PROSITE" id="PS51203"/>
    </source>
</evidence>
<protein>
    <recommendedName>
        <fullName evidence="3">Nuclear migration protein nudC</fullName>
    </recommendedName>
    <alternativeName>
        <fullName evidence="5">Nuclear distribution protein C homolog</fullName>
    </alternativeName>
</protein>
<dbReference type="Pfam" id="PF04969">
    <property type="entry name" value="CS"/>
    <property type="match status" value="1"/>
</dbReference>
<feature type="region of interest" description="Disordered" evidence="6">
    <location>
        <begin position="82"/>
        <end position="101"/>
    </location>
</feature>